<accession>X1LNS8</accession>
<evidence type="ECO:0000313" key="1">
    <source>
        <dbReference type="EMBL" id="GAI20768.1"/>
    </source>
</evidence>
<reference evidence="1" key="1">
    <citation type="journal article" date="2014" name="Front. Microbiol.">
        <title>High frequency of phylogenetically diverse reductive dehalogenase-homologous genes in deep subseafloor sedimentary metagenomes.</title>
        <authorList>
            <person name="Kawai M."/>
            <person name="Futagami T."/>
            <person name="Toyoda A."/>
            <person name="Takaki Y."/>
            <person name="Nishi S."/>
            <person name="Hori S."/>
            <person name="Arai W."/>
            <person name="Tsubouchi T."/>
            <person name="Morono Y."/>
            <person name="Uchiyama I."/>
            <person name="Ito T."/>
            <person name="Fujiyama A."/>
            <person name="Inagaki F."/>
            <person name="Takami H."/>
        </authorList>
    </citation>
    <scope>NUCLEOTIDE SEQUENCE</scope>
    <source>
        <strain evidence="1">Expedition CK06-06</strain>
    </source>
</reference>
<name>X1LNS8_9ZZZZ</name>
<protein>
    <submittedName>
        <fullName evidence="1">Uncharacterized protein</fullName>
    </submittedName>
</protein>
<sequence length="80" mass="9347">MDIKTIRKKINEIDEKMPDIEATTETERERIAAITTVSILKLELLDNEIRARIISSEVEELFDIYSEITLENIKNLLEIK</sequence>
<organism evidence="1">
    <name type="scientific">marine sediment metagenome</name>
    <dbReference type="NCBI Taxonomy" id="412755"/>
    <lineage>
        <taxon>unclassified sequences</taxon>
        <taxon>metagenomes</taxon>
        <taxon>ecological metagenomes</taxon>
    </lineage>
</organism>
<dbReference type="EMBL" id="BARV01017213">
    <property type="protein sequence ID" value="GAI20768.1"/>
    <property type="molecule type" value="Genomic_DNA"/>
</dbReference>
<dbReference type="AlphaFoldDB" id="X1LNS8"/>
<comment type="caution">
    <text evidence="1">The sequence shown here is derived from an EMBL/GenBank/DDBJ whole genome shotgun (WGS) entry which is preliminary data.</text>
</comment>
<gene>
    <name evidence="1" type="ORF">S06H3_29386</name>
</gene>
<proteinExistence type="predicted"/>